<evidence type="ECO:0000256" key="3">
    <source>
        <dbReference type="ARBA" id="ARBA00022824"/>
    </source>
</evidence>
<evidence type="ECO:0000256" key="5">
    <source>
        <dbReference type="RuleBase" id="RU362126"/>
    </source>
</evidence>
<dbReference type="GO" id="GO:0006457">
    <property type="term" value="P:protein folding"/>
    <property type="evidence" value="ECO:0007669"/>
    <property type="project" value="InterPro"/>
</dbReference>
<dbReference type="VEuPathDB" id="VectorBase:ISCI001834"/>
<dbReference type="Pfam" id="PF00262">
    <property type="entry name" value="Calreticulin"/>
    <property type="match status" value="1"/>
</dbReference>
<dbReference type="EnsemblMetazoa" id="ISCW001834-RA">
    <property type="protein sequence ID" value="ISCW001834-PA"/>
    <property type="gene ID" value="ISCW001834"/>
</dbReference>
<dbReference type="VEuPathDB" id="VectorBase:ISCP_026486"/>
<dbReference type="EMBL" id="ABJB010484007">
    <property type="status" value="NOT_ANNOTATED_CDS"/>
    <property type="molecule type" value="Genomic_DNA"/>
</dbReference>
<dbReference type="Gene3D" id="2.60.120.200">
    <property type="match status" value="1"/>
</dbReference>
<keyword evidence="4" id="KW-1015">Disulfide bond</keyword>
<dbReference type="EMBL" id="DS683640">
    <property type="protein sequence ID" value="EEC04271.1"/>
    <property type="molecule type" value="Genomic_DNA"/>
</dbReference>
<evidence type="ECO:0000256" key="1">
    <source>
        <dbReference type="ARBA" id="ARBA00004240"/>
    </source>
</evidence>
<dbReference type="PRINTS" id="PR00626">
    <property type="entry name" value="CALRETICULIN"/>
</dbReference>
<dbReference type="OrthoDB" id="1938156at2759"/>
<name>B7PCE9_IXOSC</name>
<evidence type="ECO:0000313" key="6">
    <source>
        <dbReference type="EMBL" id="EEC04271.1"/>
    </source>
</evidence>
<keyword evidence="3 5" id="KW-0256">Endoplasmic reticulum</keyword>
<proteinExistence type="inferred from homology"/>
<sequence>MDFDLVLPLLSPGVLCGGKEAKEPKEASKDGAEGSVEKYGGKWQVDAAVRNHRRGDLCLVLKTKARHHTIAAKLKKPYLFEHKPFMLQYEVQFLEEQNCGGAYVKLLCDMKDNGDLGLFDDNFPYTFMFGPDKCGRGHKLHLIFPHGNPRNKSYEEKHWEKSGDVSKLN</sequence>
<dbReference type="GO" id="GO:0005783">
    <property type="term" value="C:endoplasmic reticulum"/>
    <property type="evidence" value="ECO:0007669"/>
    <property type="project" value="UniProtKB-SubCell"/>
</dbReference>
<dbReference type="Proteomes" id="UP000001555">
    <property type="component" value="Unassembled WGS sequence"/>
</dbReference>
<comment type="subcellular location">
    <subcellularLocation>
        <location evidence="1">Endoplasmic reticulum</location>
    </subcellularLocation>
</comment>
<dbReference type="SUPFAM" id="SSF49899">
    <property type="entry name" value="Concanavalin A-like lectins/glucanases"/>
    <property type="match status" value="1"/>
</dbReference>
<dbReference type="HOGENOM" id="CLU_1471940_0_0_1"/>
<dbReference type="STRING" id="6945.B7PCE9"/>
<dbReference type="GO" id="GO:0005509">
    <property type="term" value="F:calcium ion binding"/>
    <property type="evidence" value="ECO:0007669"/>
    <property type="project" value="InterPro"/>
</dbReference>
<protein>
    <submittedName>
        <fullName evidence="6 7">Calnexin, putative</fullName>
    </submittedName>
</protein>
<feature type="disulfide bond" evidence="4">
    <location>
        <begin position="99"/>
        <end position="134"/>
    </location>
</feature>
<comment type="similarity">
    <text evidence="2 5">Belongs to the calreticulin family.</text>
</comment>
<reference evidence="7" key="2">
    <citation type="submission" date="2020-05" db="UniProtKB">
        <authorList>
            <consortium name="EnsemblMetazoa"/>
        </authorList>
    </citation>
    <scope>IDENTIFICATION</scope>
    <source>
        <strain evidence="7">wikel</strain>
    </source>
</reference>
<dbReference type="PANTHER" id="PTHR11073:SF1">
    <property type="entry name" value="CALNEXIN 14D-RELATED"/>
    <property type="match status" value="1"/>
</dbReference>
<gene>
    <name evidence="6" type="ORF">IscW_ISCW001834</name>
</gene>
<dbReference type="VEuPathDB" id="VectorBase:ISCW001834"/>
<dbReference type="InParanoid" id="B7PCE9"/>
<reference evidence="6 8" key="1">
    <citation type="submission" date="2008-03" db="EMBL/GenBank/DDBJ databases">
        <title>Annotation of Ixodes scapularis.</title>
        <authorList>
            <consortium name="Ixodes scapularis Genome Project Consortium"/>
            <person name="Caler E."/>
            <person name="Hannick L.I."/>
            <person name="Bidwell S."/>
            <person name="Joardar V."/>
            <person name="Thiagarajan M."/>
            <person name="Amedeo P."/>
            <person name="Galinsky K.J."/>
            <person name="Schobel S."/>
            <person name="Inman J."/>
            <person name="Hostetler J."/>
            <person name="Miller J."/>
            <person name="Hammond M."/>
            <person name="Megy K."/>
            <person name="Lawson D."/>
            <person name="Kodira C."/>
            <person name="Sutton G."/>
            <person name="Meyer J."/>
            <person name="Hill C.A."/>
            <person name="Birren B."/>
            <person name="Nene V."/>
            <person name="Collins F."/>
            <person name="Alarcon-Chaidez F."/>
            <person name="Wikel S."/>
            <person name="Strausberg R."/>
        </authorList>
    </citation>
    <scope>NUCLEOTIDE SEQUENCE [LARGE SCALE GENOMIC DNA]</scope>
    <source>
        <strain evidence="8">Wikel</strain>
        <strain evidence="6">Wikel colony</strain>
    </source>
</reference>
<accession>B7PCE9</accession>
<dbReference type="InterPro" id="IPR001580">
    <property type="entry name" value="Calret/calnex"/>
</dbReference>
<evidence type="ECO:0000313" key="8">
    <source>
        <dbReference type="Proteomes" id="UP000001555"/>
    </source>
</evidence>
<dbReference type="InterPro" id="IPR013320">
    <property type="entry name" value="ConA-like_dom_sf"/>
</dbReference>
<evidence type="ECO:0000256" key="2">
    <source>
        <dbReference type="ARBA" id="ARBA00010983"/>
    </source>
</evidence>
<keyword evidence="5" id="KW-0143">Chaperone</keyword>
<evidence type="ECO:0000313" key="7">
    <source>
        <dbReference type="EnsemblMetazoa" id="ISCW001834-PA"/>
    </source>
</evidence>
<dbReference type="GO" id="GO:0051082">
    <property type="term" value="F:unfolded protein binding"/>
    <property type="evidence" value="ECO:0007669"/>
    <property type="project" value="InterPro"/>
</dbReference>
<dbReference type="PANTHER" id="PTHR11073">
    <property type="entry name" value="CALRETICULIN AND CALNEXIN"/>
    <property type="match status" value="1"/>
</dbReference>
<dbReference type="PaxDb" id="6945-B7PCE9"/>
<evidence type="ECO:0000256" key="4">
    <source>
        <dbReference type="PIRSR" id="PIRSR601580-3"/>
    </source>
</evidence>
<dbReference type="AlphaFoldDB" id="B7PCE9"/>
<organism>
    <name type="scientific">Ixodes scapularis</name>
    <name type="common">Black-legged tick</name>
    <name type="synonym">Deer tick</name>
    <dbReference type="NCBI Taxonomy" id="6945"/>
    <lineage>
        <taxon>Eukaryota</taxon>
        <taxon>Metazoa</taxon>
        <taxon>Ecdysozoa</taxon>
        <taxon>Arthropoda</taxon>
        <taxon>Chelicerata</taxon>
        <taxon>Arachnida</taxon>
        <taxon>Acari</taxon>
        <taxon>Parasitiformes</taxon>
        <taxon>Ixodida</taxon>
        <taxon>Ixodoidea</taxon>
        <taxon>Ixodidae</taxon>
        <taxon>Ixodinae</taxon>
        <taxon>Ixodes</taxon>
    </lineage>
</organism>
<keyword evidence="8" id="KW-1185">Reference proteome</keyword>